<proteinExistence type="predicted"/>
<comment type="caution">
    <text evidence="1">The sequence shown here is derived from an EMBL/GenBank/DDBJ whole genome shotgun (WGS) entry which is preliminary data.</text>
</comment>
<dbReference type="EMBL" id="JAACJN010000008">
    <property type="protein sequence ID" value="KAF5391732.1"/>
    <property type="molecule type" value="Genomic_DNA"/>
</dbReference>
<sequence length="213" mass="22757">MSSPYSFQTSQMKLIFDEQLNHFFPPSFPVDFGYNTDGSSSDRTGYPVIGSQDYFGQDSSTPALPINTPIAHAYMPEGGSAHENYPTLSMSSLAPQSGYPSAATGSSSPYSAFPITPESTSGNEQLFIFQAGETSEHGIGGMTLHSSATDITELGLNPQALTSDSMIKPTVATTKVRETAEKRRTTPAKFFCTICKARGGIVASFTANHNLKS</sequence>
<evidence type="ECO:0000313" key="2">
    <source>
        <dbReference type="Proteomes" id="UP000518752"/>
    </source>
</evidence>
<evidence type="ECO:0000313" key="1">
    <source>
        <dbReference type="EMBL" id="KAF5391732.1"/>
    </source>
</evidence>
<reference evidence="1 2" key="1">
    <citation type="journal article" date="2020" name="ISME J.">
        <title>Uncovering the hidden diversity of litter-decomposition mechanisms in mushroom-forming fungi.</title>
        <authorList>
            <person name="Floudas D."/>
            <person name="Bentzer J."/>
            <person name="Ahren D."/>
            <person name="Johansson T."/>
            <person name="Persson P."/>
            <person name="Tunlid A."/>
        </authorList>
    </citation>
    <scope>NUCLEOTIDE SEQUENCE [LARGE SCALE GENOMIC DNA]</scope>
    <source>
        <strain evidence="1 2">CBS 406.79</strain>
    </source>
</reference>
<organism evidence="1 2">
    <name type="scientific">Collybiopsis confluens</name>
    <dbReference type="NCBI Taxonomy" id="2823264"/>
    <lineage>
        <taxon>Eukaryota</taxon>
        <taxon>Fungi</taxon>
        <taxon>Dikarya</taxon>
        <taxon>Basidiomycota</taxon>
        <taxon>Agaricomycotina</taxon>
        <taxon>Agaricomycetes</taxon>
        <taxon>Agaricomycetidae</taxon>
        <taxon>Agaricales</taxon>
        <taxon>Marasmiineae</taxon>
        <taxon>Omphalotaceae</taxon>
        <taxon>Collybiopsis</taxon>
    </lineage>
</organism>
<protein>
    <submittedName>
        <fullName evidence="1">Uncharacterized protein</fullName>
    </submittedName>
</protein>
<gene>
    <name evidence="1" type="ORF">D9757_001805</name>
</gene>
<keyword evidence="2" id="KW-1185">Reference proteome</keyword>
<dbReference type="AlphaFoldDB" id="A0A8H5MF67"/>
<dbReference type="Proteomes" id="UP000518752">
    <property type="component" value="Unassembled WGS sequence"/>
</dbReference>
<accession>A0A8H5MF67</accession>
<name>A0A8H5MF67_9AGAR</name>